<evidence type="ECO:0000256" key="3">
    <source>
        <dbReference type="PROSITE-ProRule" id="PRU10133"/>
    </source>
</evidence>
<keyword evidence="4" id="KW-0067">ATP-binding</keyword>
<dbReference type="PROSITE" id="PS50127">
    <property type="entry name" value="UBC_2"/>
    <property type="match status" value="1"/>
</dbReference>
<keyword evidence="1" id="KW-0808">Transferase</keyword>
<protein>
    <recommendedName>
        <fullName evidence="5">UBC core domain-containing protein</fullName>
    </recommendedName>
</protein>
<evidence type="ECO:0000256" key="1">
    <source>
        <dbReference type="ARBA" id="ARBA00022679"/>
    </source>
</evidence>
<evidence type="ECO:0000313" key="7">
    <source>
        <dbReference type="Proteomes" id="UP001497382"/>
    </source>
</evidence>
<dbReference type="EMBL" id="CAXIEN010000367">
    <property type="protein sequence ID" value="CAL1295307.1"/>
    <property type="molecule type" value="Genomic_DNA"/>
</dbReference>
<sequence>MSFLKICKELQDLRGESSVYYSAGPVGDDLFSWQATIMGPPDSPYEGGVFSLTIHFPTNYPFEPPEIYFMTRIYHPNIDKYGYICLDILESDWSPALTISTVLLSICSMLCDPNPEDAVDPEIAGIYKTDRKLYYDLAKSWTKKYAM</sequence>
<dbReference type="Pfam" id="PF00179">
    <property type="entry name" value="UQ_con"/>
    <property type="match status" value="1"/>
</dbReference>
<dbReference type="PROSITE" id="PS00183">
    <property type="entry name" value="UBC_1"/>
    <property type="match status" value="1"/>
</dbReference>
<dbReference type="InterPro" id="IPR000608">
    <property type="entry name" value="UBC"/>
</dbReference>
<evidence type="ECO:0000313" key="6">
    <source>
        <dbReference type="EMBL" id="CAL1295307.1"/>
    </source>
</evidence>
<comment type="similarity">
    <text evidence="4">Belongs to the ubiquitin-conjugating enzyme family.</text>
</comment>
<dbReference type="InterPro" id="IPR016135">
    <property type="entry name" value="UBQ-conjugating_enzyme/RWD"/>
</dbReference>
<evidence type="ECO:0000259" key="5">
    <source>
        <dbReference type="PROSITE" id="PS50127"/>
    </source>
</evidence>
<keyword evidence="4" id="KW-0547">Nucleotide-binding</keyword>
<gene>
    <name evidence="6" type="ORF">LARSCL_LOCUS19204</name>
</gene>
<dbReference type="Gene3D" id="3.10.110.10">
    <property type="entry name" value="Ubiquitin Conjugating Enzyme"/>
    <property type="match status" value="1"/>
</dbReference>
<dbReference type="SMART" id="SM00212">
    <property type="entry name" value="UBCc"/>
    <property type="match status" value="1"/>
</dbReference>
<name>A0AAV2BHA0_9ARAC</name>
<feature type="domain" description="UBC core" evidence="5">
    <location>
        <begin position="1"/>
        <end position="147"/>
    </location>
</feature>
<dbReference type="InterPro" id="IPR023313">
    <property type="entry name" value="UBQ-conjugating_AS"/>
</dbReference>
<evidence type="ECO:0000256" key="4">
    <source>
        <dbReference type="RuleBase" id="RU362109"/>
    </source>
</evidence>
<dbReference type="Proteomes" id="UP001497382">
    <property type="component" value="Unassembled WGS sequence"/>
</dbReference>
<dbReference type="AlphaFoldDB" id="A0AAV2BHA0"/>
<evidence type="ECO:0000256" key="2">
    <source>
        <dbReference type="ARBA" id="ARBA00022786"/>
    </source>
</evidence>
<keyword evidence="7" id="KW-1185">Reference proteome</keyword>
<dbReference type="PANTHER" id="PTHR24068">
    <property type="entry name" value="UBIQUITIN-CONJUGATING ENZYME E2"/>
    <property type="match status" value="1"/>
</dbReference>
<proteinExistence type="inferred from homology"/>
<comment type="caution">
    <text evidence="6">The sequence shown here is derived from an EMBL/GenBank/DDBJ whole genome shotgun (WGS) entry which is preliminary data.</text>
</comment>
<organism evidence="6 7">
    <name type="scientific">Larinioides sclopetarius</name>
    <dbReference type="NCBI Taxonomy" id="280406"/>
    <lineage>
        <taxon>Eukaryota</taxon>
        <taxon>Metazoa</taxon>
        <taxon>Ecdysozoa</taxon>
        <taxon>Arthropoda</taxon>
        <taxon>Chelicerata</taxon>
        <taxon>Arachnida</taxon>
        <taxon>Araneae</taxon>
        <taxon>Araneomorphae</taxon>
        <taxon>Entelegynae</taxon>
        <taxon>Araneoidea</taxon>
        <taxon>Araneidae</taxon>
        <taxon>Larinioides</taxon>
    </lineage>
</organism>
<dbReference type="FunFam" id="3.10.110.10:FF:000002">
    <property type="entry name" value="Ubiquitin-conjugating enzyme E2 D3"/>
    <property type="match status" value="1"/>
</dbReference>
<dbReference type="GO" id="GO:0005524">
    <property type="term" value="F:ATP binding"/>
    <property type="evidence" value="ECO:0007669"/>
    <property type="project" value="UniProtKB-UniRule"/>
</dbReference>
<accession>A0AAV2BHA0</accession>
<dbReference type="SUPFAM" id="SSF54495">
    <property type="entry name" value="UBC-like"/>
    <property type="match status" value="1"/>
</dbReference>
<dbReference type="GO" id="GO:0016740">
    <property type="term" value="F:transferase activity"/>
    <property type="evidence" value="ECO:0007669"/>
    <property type="project" value="UniProtKB-KW"/>
</dbReference>
<keyword evidence="2 4" id="KW-0833">Ubl conjugation pathway</keyword>
<reference evidence="6 7" key="1">
    <citation type="submission" date="2024-04" db="EMBL/GenBank/DDBJ databases">
        <authorList>
            <person name="Rising A."/>
            <person name="Reimegard J."/>
            <person name="Sonavane S."/>
            <person name="Akerstrom W."/>
            <person name="Nylinder S."/>
            <person name="Hedman E."/>
            <person name="Kallberg Y."/>
        </authorList>
    </citation>
    <scope>NUCLEOTIDE SEQUENCE [LARGE SCALE GENOMIC DNA]</scope>
</reference>
<feature type="active site" description="Glycyl thioester intermediate" evidence="3">
    <location>
        <position position="85"/>
    </location>
</feature>